<proteinExistence type="predicted"/>
<dbReference type="RefSeq" id="WP_152574147.1">
    <property type="nucleotide sequence ID" value="NZ_VIKU02000002.1"/>
</dbReference>
<sequence length="91" mass="10200">MNKKPNRKKTISRRGILPFIGSTLLIPFLGFGRSGQHSGVGPEEDIYETLLRPDGTTVKVKTSTVRKSKIVKKNISNTTFLRWLGKENDSL</sequence>
<dbReference type="EMBL" id="VIKU02000002">
    <property type="protein sequence ID" value="NHF59656.1"/>
    <property type="molecule type" value="Genomic_DNA"/>
</dbReference>
<reference evidence="1" key="2">
    <citation type="submission" date="2020-03" db="EMBL/GenBank/DDBJ databases">
        <title>Flavobacteriaceae bacterium strain TP-CH-4, a member of the family Flavobacteriaceae isolated from a deep-sea seamount.</title>
        <authorList>
            <person name="Zhang D.-C."/>
        </authorList>
    </citation>
    <scope>NUCLEOTIDE SEQUENCE</scope>
    <source>
        <strain evidence="1">TP-CH-4</strain>
    </source>
</reference>
<dbReference type="Proteomes" id="UP000707206">
    <property type="component" value="Unassembled WGS sequence"/>
</dbReference>
<evidence type="ECO:0000313" key="2">
    <source>
        <dbReference type="Proteomes" id="UP000707206"/>
    </source>
</evidence>
<evidence type="ECO:0000313" key="1">
    <source>
        <dbReference type="EMBL" id="NHF59656.1"/>
    </source>
</evidence>
<gene>
    <name evidence="1" type="ORF">FK220_009910</name>
</gene>
<reference evidence="1" key="1">
    <citation type="submission" date="2019-07" db="EMBL/GenBank/DDBJ databases">
        <authorList>
            <person name="De-Chao Zhang Q."/>
        </authorList>
    </citation>
    <scope>NUCLEOTIDE SEQUENCE</scope>
    <source>
        <strain evidence="1">TP-CH-4</strain>
    </source>
</reference>
<dbReference type="AlphaFoldDB" id="A0A967EAQ6"/>
<name>A0A967EAQ6_9FLAO</name>
<protein>
    <submittedName>
        <fullName evidence="1">Uncharacterized protein</fullName>
    </submittedName>
</protein>
<accession>A0A967EAQ6</accession>
<organism evidence="1 2">
    <name type="scientific">Pelagihabitans pacificus</name>
    <dbReference type="NCBI Taxonomy" id="2696054"/>
    <lineage>
        <taxon>Bacteria</taxon>
        <taxon>Pseudomonadati</taxon>
        <taxon>Bacteroidota</taxon>
        <taxon>Flavobacteriia</taxon>
        <taxon>Flavobacteriales</taxon>
        <taxon>Flavobacteriaceae</taxon>
        <taxon>Pelagihabitans</taxon>
    </lineage>
</organism>
<comment type="caution">
    <text evidence="1">The sequence shown here is derived from an EMBL/GenBank/DDBJ whole genome shotgun (WGS) entry which is preliminary data.</text>
</comment>
<keyword evidence="2" id="KW-1185">Reference proteome</keyword>